<reference evidence="2" key="1">
    <citation type="journal article" date="2014" name="Nat. Genet.">
        <title>Genome and transcriptome of the porcine whipworm Trichuris suis.</title>
        <authorList>
            <person name="Jex A.R."/>
            <person name="Nejsum P."/>
            <person name="Schwarz E.M."/>
            <person name="Hu L."/>
            <person name="Young N.D."/>
            <person name="Hall R.S."/>
            <person name="Korhonen P.K."/>
            <person name="Liao S."/>
            <person name="Thamsborg S."/>
            <person name="Xia J."/>
            <person name="Xu P."/>
            <person name="Wang S."/>
            <person name="Scheerlinck J.P."/>
            <person name="Hofmann A."/>
            <person name="Sternberg P.W."/>
            <person name="Wang J."/>
            <person name="Gasser R.B."/>
        </authorList>
    </citation>
    <scope>NUCLEOTIDE SEQUENCE [LARGE SCALE GENOMIC DNA]</scope>
    <source>
        <strain evidence="2">DCEP-RM93F</strain>
    </source>
</reference>
<feature type="region of interest" description="Disordered" evidence="1">
    <location>
        <begin position="199"/>
        <end position="240"/>
    </location>
</feature>
<evidence type="ECO:0000313" key="2">
    <source>
        <dbReference type="EMBL" id="KFD67585.1"/>
    </source>
</evidence>
<proteinExistence type="predicted"/>
<evidence type="ECO:0000256" key="1">
    <source>
        <dbReference type="SAM" id="MobiDB-lite"/>
    </source>
</evidence>
<feature type="compositionally biased region" description="Basic residues" evidence="1">
    <location>
        <begin position="151"/>
        <end position="164"/>
    </location>
</feature>
<sequence>MAGAASNRRRWVCQNRIEEAPVTTVYSRADTRQCAFGKSAVPGRSILLTEKRTHSGRKQLAGYLSFDGLLLIRSNGIYPSQNGLPQRNVGYHGVKRQRWRFSRDRKGSGHKLHWMVKFAERWANARTRKIWANIEDRESLPGDEGQAGSHKANKAARKQAYKSKKKIPNVKALRPLANECCDHGQAELWKLNRRAGYLASTTNGNGSGSEQTGDPLERLKETAEGQAAQRYSDIHKPVVH</sequence>
<feature type="compositionally biased region" description="Polar residues" evidence="1">
    <location>
        <begin position="199"/>
        <end position="212"/>
    </location>
</feature>
<gene>
    <name evidence="2" type="ORF">M514_03474</name>
</gene>
<dbReference type="Proteomes" id="UP000030758">
    <property type="component" value="Unassembled WGS sequence"/>
</dbReference>
<feature type="region of interest" description="Disordered" evidence="1">
    <location>
        <begin position="139"/>
        <end position="164"/>
    </location>
</feature>
<dbReference type="AlphaFoldDB" id="A0A085NDN9"/>
<protein>
    <submittedName>
        <fullName evidence="2">Uncharacterized protein</fullName>
    </submittedName>
</protein>
<name>A0A085NDN9_9BILA</name>
<dbReference type="EMBL" id="KL367513">
    <property type="protein sequence ID" value="KFD67585.1"/>
    <property type="molecule type" value="Genomic_DNA"/>
</dbReference>
<accession>A0A085NDN9</accession>
<organism evidence="2">
    <name type="scientific">Trichuris suis</name>
    <name type="common">pig whipworm</name>
    <dbReference type="NCBI Taxonomy" id="68888"/>
    <lineage>
        <taxon>Eukaryota</taxon>
        <taxon>Metazoa</taxon>
        <taxon>Ecdysozoa</taxon>
        <taxon>Nematoda</taxon>
        <taxon>Enoplea</taxon>
        <taxon>Dorylaimia</taxon>
        <taxon>Trichinellida</taxon>
        <taxon>Trichuridae</taxon>
        <taxon>Trichuris</taxon>
    </lineage>
</organism>